<name>A0AA40T1H1_9NOST</name>
<dbReference type="RefSeq" id="WP_348535437.1">
    <property type="nucleotide sequence ID" value="NZ_VJXY01000032.1"/>
</dbReference>
<proteinExistence type="predicted"/>
<dbReference type="Pfam" id="PF19991">
    <property type="entry name" value="HMA_2"/>
    <property type="match status" value="1"/>
</dbReference>
<accession>A0AA40T1H1</accession>
<evidence type="ECO:0000313" key="1">
    <source>
        <dbReference type="EMBL" id="MBD6618832.1"/>
    </source>
</evidence>
<protein>
    <submittedName>
        <fullName evidence="1">Uncharacterized protein</fullName>
    </submittedName>
</protein>
<gene>
    <name evidence="1" type="ORF">FNW02_24150</name>
</gene>
<comment type="caution">
    <text evidence="1">The sequence shown here is derived from an EMBL/GenBank/DDBJ whole genome shotgun (WGS) entry which is preliminary data.</text>
</comment>
<dbReference type="AlphaFoldDB" id="A0AA40T1H1"/>
<evidence type="ECO:0000313" key="2">
    <source>
        <dbReference type="Proteomes" id="UP001165986"/>
    </source>
</evidence>
<organism evidence="1 2">
    <name type="scientific">Komarekiella delphini-convector SJRDD-AB1</name>
    <dbReference type="NCBI Taxonomy" id="2593771"/>
    <lineage>
        <taxon>Bacteria</taxon>
        <taxon>Bacillati</taxon>
        <taxon>Cyanobacteriota</taxon>
        <taxon>Cyanophyceae</taxon>
        <taxon>Nostocales</taxon>
        <taxon>Nostocaceae</taxon>
        <taxon>Komarekiella</taxon>
        <taxon>Komarekiella delphini-convector</taxon>
    </lineage>
</organism>
<reference evidence="1" key="1">
    <citation type="submission" date="2019-07" db="EMBL/GenBank/DDBJ databases">
        <title>Toxilogical consequences of a new and cryptic species of cyanobacteria (Komarekiella delphini-convector) recovered from the epidermis of a bottlenose dolphin and 1500 ft. in the air.</title>
        <authorList>
            <person name="Brown A.O."/>
            <person name="Dvorak P."/>
            <person name="Villanueva C.D."/>
            <person name="Foss A.J."/>
            <person name="Garvey A.D."/>
            <person name="Gibson Q.A."/>
            <person name="Johansen J.R."/>
            <person name="Casamatta D.A."/>
        </authorList>
    </citation>
    <scope>NUCLEOTIDE SEQUENCE</scope>
    <source>
        <strain evidence="1">SJRDD-AB1</strain>
    </source>
</reference>
<sequence>MLINHGHLTKMSRVIKQTTSKTTKTPAKHIHTKIVSNTPGRLRIRIARPYCQAKEMQRIASALEAKPNISQVRTNIYHGSILINHDGKDGSLENVFATLQDIGLIFGGITQSDSEAAMGVTNAVVDLNKKVELATNGAVDLRFLFPLGLSILAARQLIARGLQFEIIPWYVLAWYAFDSFMKLHGTSQGQPNSD</sequence>
<keyword evidence="2" id="KW-1185">Reference proteome</keyword>
<dbReference type="EMBL" id="VJXY01000032">
    <property type="protein sequence ID" value="MBD6618832.1"/>
    <property type="molecule type" value="Genomic_DNA"/>
</dbReference>
<dbReference type="Proteomes" id="UP001165986">
    <property type="component" value="Unassembled WGS sequence"/>
</dbReference>